<dbReference type="GO" id="GO:0003735">
    <property type="term" value="F:structural constituent of ribosome"/>
    <property type="evidence" value="ECO:0007669"/>
    <property type="project" value="InterPro"/>
</dbReference>
<accession>A0A1E3BPP5</accession>
<protein>
    <recommendedName>
        <fullName evidence="7">Nucleic acid-binding protein</fullName>
    </recommendedName>
</protein>
<comment type="similarity">
    <text evidence="1">Belongs to the universal ribosomal protein uS17 family.</text>
</comment>
<dbReference type="GO" id="GO:0005840">
    <property type="term" value="C:ribosome"/>
    <property type="evidence" value="ECO:0007669"/>
    <property type="project" value="UniProtKB-KW"/>
</dbReference>
<evidence type="ECO:0000256" key="2">
    <source>
        <dbReference type="ARBA" id="ARBA00022980"/>
    </source>
</evidence>
<gene>
    <name evidence="5" type="ORF">SI65_00521</name>
</gene>
<feature type="region of interest" description="Disordered" evidence="4">
    <location>
        <begin position="184"/>
        <end position="213"/>
    </location>
</feature>
<reference evidence="5 6" key="1">
    <citation type="journal article" date="2016" name="BMC Genomics">
        <title>Comparative genomic and transcriptomic analyses of the Fuzhuan brick tea-fermentation fungus Aspergillus cristatus.</title>
        <authorList>
            <person name="Ge Y."/>
            <person name="Wang Y."/>
            <person name="Liu Y."/>
            <person name="Tan Y."/>
            <person name="Ren X."/>
            <person name="Zhang X."/>
            <person name="Hyde K.D."/>
            <person name="Liu Y."/>
            <person name="Liu Z."/>
        </authorList>
    </citation>
    <scope>NUCLEOTIDE SEQUENCE [LARGE SCALE GENOMIC DNA]</scope>
    <source>
        <strain evidence="5 6">GZAAS20.1005</strain>
    </source>
</reference>
<proteinExistence type="inferred from homology"/>
<dbReference type="InterPro" id="IPR000266">
    <property type="entry name" value="Ribosomal_uS17"/>
</dbReference>
<dbReference type="AlphaFoldDB" id="A0A1E3BPP5"/>
<dbReference type="STRING" id="573508.A0A1E3BPP5"/>
<organism evidence="5 6">
    <name type="scientific">Aspergillus cristatus</name>
    <name type="common">Chinese Fuzhuan brick tea-fermentation fungus</name>
    <name type="synonym">Eurotium cristatum</name>
    <dbReference type="NCBI Taxonomy" id="573508"/>
    <lineage>
        <taxon>Eukaryota</taxon>
        <taxon>Fungi</taxon>
        <taxon>Dikarya</taxon>
        <taxon>Ascomycota</taxon>
        <taxon>Pezizomycotina</taxon>
        <taxon>Eurotiomycetes</taxon>
        <taxon>Eurotiomycetidae</taxon>
        <taxon>Eurotiales</taxon>
        <taxon>Aspergillaceae</taxon>
        <taxon>Aspergillus</taxon>
        <taxon>Aspergillus subgen. Aspergillus</taxon>
    </lineage>
</organism>
<evidence type="ECO:0000313" key="5">
    <source>
        <dbReference type="EMBL" id="ODM22932.1"/>
    </source>
</evidence>
<keyword evidence="6" id="KW-1185">Reference proteome</keyword>
<feature type="compositionally biased region" description="Low complexity" evidence="4">
    <location>
        <begin position="48"/>
        <end position="63"/>
    </location>
</feature>
<keyword evidence="3" id="KW-0687">Ribonucleoprotein</keyword>
<dbReference type="Pfam" id="PF00366">
    <property type="entry name" value="Ribosomal_S17"/>
    <property type="match status" value="1"/>
</dbReference>
<sequence>MSPSNTILRAMLPLRSSMTGLTTKSSSTATLLPQLARTNLMISGSQRAASTSTENQQQSQQQTPTPPSTPTPATAAETKAAPPSLRSYPYTLKVGTVSSVGKMDRTVRVAHRHTFWDKHLRKTYPQVTNYLVSDPHNSLREGDVIEFSSGFPKSRTVHHVVERIIAPFGSAIEERPPVMSREEREAVREKKRAAKWERREQRRLESGNENSGVKEHVGRIRGLILEREAYR</sequence>
<dbReference type="OrthoDB" id="274752at2759"/>
<name>A0A1E3BPP5_ASPCR</name>
<dbReference type="EMBL" id="JXNT01000001">
    <property type="protein sequence ID" value="ODM22932.1"/>
    <property type="molecule type" value="Genomic_DNA"/>
</dbReference>
<dbReference type="Proteomes" id="UP000094569">
    <property type="component" value="Unassembled WGS sequence"/>
</dbReference>
<dbReference type="GO" id="GO:1990904">
    <property type="term" value="C:ribonucleoprotein complex"/>
    <property type="evidence" value="ECO:0007669"/>
    <property type="project" value="UniProtKB-KW"/>
</dbReference>
<evidence type="ECO:0000256" key="4">
    <source>
        <dbReference type="SAM" id="MobiDB-lite"/>
    </source>
</evidence>
<keyword evidence="2" id="KW-0689">Ribosomal protein</keyword>
<feature type="region of interest" description="Disordered" evidence="4">
    <location>
        <begin position="44"/>
        <end position="87"/>
    </location>
</feature>
<evidence type="ECO:0008006" key="7">
    <source>
        <dbReference type="Google" id="ProtNLM"/>
    </source>
</evidence>
<feature type="compositionally biased region" description="Low complexity" evidence="4">
    <location>
        <begin position="71"/>
        <end position="84"/>
    </location>
</feature>
<dbReference type="VEuPathDB" id="FungiDB:SI65_00521"/>
<dbReference type="Gene3D" id="2.40.50.140">
    <property type="entry name" value="Nucleic acid-binding proteins"/>
    <property type="match status" value="1"/>
</dbReference>
<dbReference type="InterPro" id="IPR012340">
    <property type="entry name" value="NA-bd_OB-fold"/>
</dbReference>
<evidence type="ECO:0000313" key="6">
    <source>
        <dbReference type="Proteomes" id="UP000094569"/>
    </source>
</evidence>
<dbReference type="GO" id="GO:0006412">
    <property type="term" value="P:translation"/>
    <property type="evidence" value="ECO:0007669"/>
    <property type="project" value="InterPro"/>
</dbReference>
<dbReference type="SUPFAM" id="SSF50249">
    <property type="entry name" value="Nucleic acid-binding proteins"/>
    <property type="match status" value="1"/>
</dbReference>
<comment type="caution">
    <text evidence="5">The sequence shown here is derived from an EMBL/GenBank/DDBJ whole genome shotgun (WGS) entry which is preliminary data.</text>
</comment>
<evidence type="ECO:0000256" key="3">
    <source>
        <dbReference type="ARBA" id="ARBA00023274"/>
    </source>
</evidence>
<evidence type="ECO:0000256" key="1">
    <source>
        <dbReference type="ARBA" id="ARBA00010254"/>
    </source>
</evidence>